<evidence type="ECO:0000256" key="1">
    <source>
        <dbReference type="SAM" id="Phobius"/>
    </source>
</evidence>
<gene>
    <name evidence="2" type="primary">orf44</name>
</gene>
<name>M4QCE5_JAKLI</name>
<feature type="transmembrane region" description="Helical" evidence="1">
    <location>
        <begin position="7"/>
        <end position="30"/>
    </location>
</feature>
<proteinExistence type="predicted"/>
<keyword evidence="1" id="KW-1133">Transmembrane helix</keyword>
<protein>
    <submittedName>
        <fullName evidence="2">Uncharacterized protein</fullName>
    </submittedName>
</protein>
<reference evidence="2" key="2">
    <citation type="journal article" date="2006" name="RNA">
        <title>Hybrid E. coli--Mitochondrial ribonuclease P RNAs are catalytically active.</title>
        <authorList>
            <person name="Seif E."/>
            <person name="Cadieux A."/>
            <person name="Lang B.F."/>
        </authorList>
    </citation>
    <scope>NUCLEOTIDE SEQUENCE</scope>
    <source>
        <strain evidence="2">ATCC 50422</strain>
    </source>
</reference>
<geneLocation type="mitochondrion" evidence="2"/>
<dbReference type="EMBL" id="KC353355">
    <property type="protein sequence ID" value="AGH24224.1"/>
    <property type="molecule type" value="Genomic_DNA"/>
</dbReference>
<dbReference type="AlphaFoldDB" id="M4QCE5"/>
<reference evidence="2" key="3">
    <citation type="journal article" date="2013" name="Genome Biol. Evol.">
        <title>Strikingly bacteria-like and gene-rich mitochondrial genomes throughout jakobid protists.</title>
        <authorList>
            <person name="Burger G."/>
            <person name="Gray M.W."/>
            <person name="Forget L."/>
            <person name="Lang B.F."/>
        </authorList>
    </citation>
    <scope>NUCLEOTIDE SEQUENCE</scope>
    <source>
        <strain evidence="2">ATCC 50422</strain>
    </source>
</reference>
<dbReference type="RefSeq" id="YP_007890730.1">
    <property type="nucleotide sequence ID" value="NC_021127.1"/>
</dbReference>
<reference evidence="2" key="1">
    <citation type="journal article" date="2004" name="RNA">
        <title>Mitochondrial 3' tRNA editing in the jakobid Seculamonas ecuadoriensis: a novel mechanism and implications for tRNA processing.</title>
        <authorList>
            <person name="Leigh J."/>
            <person name="Lang B.F."/>
        </authorList>
    </citation>
    <scope>NUCLEOTIDE SEQUENCE</scope>
    <source>
        <strain evidence="2">ATCC 50422</strain>
    </source>
</reference>
<keyword evidence="2" id="KW-0496">Mitochondrion</keyword>
<keyword evidence="1" id="KW-0472">Membrane</keyword>
<dbReference type="GeneID" id="15333162"/>
<organism evidence="2">
    <name type="scientific">Jakoba libera</name>
    <name type="common">Flagellate</name>
    <name type="synonym">Cryptobia libera</name>
    <dbReference type="NCBI Taxonomy" id="143017"/>
    <lineage>
        <taxon>Eukaryota</taxon>
        <taxon>Discoba</taxon>
        <taxon>Jakobida</taxon>
        <taxon>Histionina</taxon>
        <taxon>Jakobidae</taxon>
        <taxon>Jakoba</taxon>
    </lineage>
</organism>
<sequence>MYIFKRLLLVLHFGSLLFVFKWISFLFYFLRSRLESVFFILLFP</sequence>
<evidence type="ECO:0000313" key="2">
    <source>
        <dbReference type="EMBL" id="AGH24224.1"/>
    </source>
</evidence>
<keyword evidence="1" id="KW-0812">Transmembrane</keyword>
<accession>M4QCE5</accession>